<evidence type="ECO:0008006" key="4">
    <source>
        <dbReference type="Google" id="ProtNLM"/>
    </source>
</evidence>
<gene>
    <name evidence="2" type="ORF">EDD27_7285</name>
</gene>
<accession>A0A438MFH8</accession>
<keyword evidence="1" id="KW-0732">Signal</keyword>
<proteinExistence type="predicted"/>
<dbReference type="PROSITE" id="PS51257">
    <property type="entry name" value="PROKAR_LIPOPROTEIN"/>
    <property type="match status" value="1"/>
</dbReference>
<keyword evidence="3" id="KW-1185">Reference proteome</keyword>
<sequence length="190" mass="19600">MVSRMSSAASRAGATGRLLTWAVATTMACGAVGLSGATTSAHAATGSKGDAVHQQVYRESGPWLDSAFVALSGGTTGSYEGQLFAVTSDRGVAWVYDPRLPAGQRWQSLRRVPGSQGGYVFNVSVAGDHGSLDGSGDVQLVIRARTASGTFETRCDVQAKGIGPAAPEVPVLFPTSGLLNNCTQWAVVRP</sequence>
<evidence type="ECO:0000313" key="3">
    <source>
        <dbReference type="Proteomes" id="UP000284824"/>
    </source>
</evidence>
<feature type="chain" id="PRO_5019187174" description="Secreted protein" evidence="1">
    <location>
        <begin position="44"/>
        <end position="190"/>
    </location>
</feature>
<dbReference type="EMBL" id="SAUN01000001">
    <property type="protein sequence ID" value="RVX44543.1"/>
    <property type="molecule type" value="Genomic_DNA"/>
</dbReference>
<evidence type="ECO:0000313" key="2">
    <source>
        <dbReference type="EMBL" id="RVX44543.1"/>
    </source>
</evidence>
<name>A0A438MFH8_9ACTN</name>
<organism evidence="2 3">
    <name type="scientific">Nonomuraea polychroma</name>
    <dbReference type="NCBI Taxonomy" id="46176"/>
    <lineage>
        <taxon>Bacteria</taxon>
        <taxon>Bacillati</taxon>
        <taxon>Actinomycetota</taxon>
        <taxon>Actinomycetes</taxon>
        <taxon>Streptosporangiales</taxon>
        <taxon>Streptosporangiaceae</taxon>
        <taxon>Nonomuraea</taxon>
    </lineage>
</organism>
<evidence type="ECO:0000256" key="1">
    <source>
        <dbReference type="SAM" id="SignalP"/>
    </source>
</evidence>
<feature type="signal peptide" evidence="1">
    <location>
        <begin position="1"/>
        <end position="43"/>
    </location>
</feature>
<dbReference type="AlphaFoldDB" id="A0A438MFH8"/>
<comment type="caution">
    <text evidence="2">The sequence shown here is derived from an EMBL/GenBank/DDBJ whole genome shotgun (WGS) entry which is preliminary data.</text>
</comment>
<dbReference type="Proteomes" id="UP000284824">
    <property type="component" value="Unassembled WGS sequence"/>
</dbReference>
<reference evidence="2 3" key="1">
    <citation type="submission" date="2019-01" db="EMBL/GenBank/DDBJ databases">
        <title>Sequencing the genomes of 1000 actinobacteria strains.</title>
        <authorList>
            <person name="Klenk H.-P."/>
        </authorList>
    </citation>
    <scope>NUCLEOTIDE SEQUENCE [LARGE SCALE GENOMIC DNA]</scope>
    <source>
        <strain evidence="2 3">DSM 43925</strain>
    </source>
</reference>
<protein>
    <recommendedName>
        <fullName evidence="4">Secreted protein</fullName>
    </recommendedName>
</protein>